<keyword evidence="1" id="KW-0812">Transmembrane</keyword>
<name>A0A432ZHL1_9GAMM</name>
<dbReference type="EMBL" id="PIQF01000001">
    <property type="protein sequence ID" value="RUO77374.1"/>
    <property type="molecule type" value="Genomic_DNA"/>
</dbReference>
<evidence type="ECO:0000313" key="3">
    <source>
        <dbReference type="Proteomes" id="UP000287908"/>
    </source>
</evidence>
<gene>
    <name evidence="2" type="ORF">CWI81_02505</name>
</gene>
<organism evidence="2 3">
    <name type="scientific">Idiomarina seosinensis</name>
    <dbReference type="NCBI Taxonomy" id="281739"/>
    <lineage>
        <taxon>Bacteria</taxon>
        <taxon>Pseudomonadati</taxon>
        <taxon>Pseudomonadota</taxon>
        <taxon>Gammaproteobacteria</taxon>
        <taxon>Alteromonadales</taxon>
        <taxon>Idiomarinaceae</taxon>
        <taxon>Idiomarina</taxon>
    </lineage>
</organism>
<dbReference type="RefSeq" id="WP_126783647.1">
    <property type="nucleotide sequence ID" value="NZ_PIQF01000001.1"/>
</dbReference>
<dbReference type="OrthoDB" id="6336303at2"/>
<reference evidence="2 3" key="1">
    <citation type="journal article" date="2011" name="Front. Microbiol.">
        <title>Genomic signatures of strain selection and enhancement in Bacillus atrophaeus var. globigii, a historical biowarfare simulant.</title>
        <authorList>
            <person name="Gibbons H.S."/>
            <person name="Broomall S.M."/>
            <person name="McNew L.A."/>
            <person name="Daligault H."/>
            <person name="Chapman C."/>
            <person name="Bruce D."/>
            <person name="Karavis M."/>
            <person name="Krepps M."/>
            <person name="McGregor P.A."/>
            <person name="Hong C."/>
            <person name="Park K.H."/>
            <person name="Akmal A."/>
            <person name="Feldman A."/>
            <person name="Lin J.S."/>
            <person name="Chang W.E."/>
            <person name="Higgs B.W."/>
            <person name="Demirev P."/>
            <person name="Lindquist J."/>
            <person name="Liem A."/>
            <person name="Fochler E."/>
            <person name="Read T.D."/>
            <person name="Tapia R."/>
            <person name="Johnson S."/>
            <person name="Bishop-Lilly K.A."/>
            <person name="Detter C."/>
            <person name="Han C."/>
            <person name="Sozhamannan S."/>
            <person name="Rosenzweig C.N."/>
            <person name="Skowronski E.W."/>
        </authorList>
    </citation>
    <scope>NUCLEOTIDE SEQUENCE [LARGE SCALE GENOMIC DNA]</scope>
    <source>
        <strain evidence="2 3">CL-SP19</strain>
    </source>
</reference>
<proteinExistence type="predicted"/>
<feature type="transmembrane region" description="Helical" evidence="1">
    <location>
        <begin position="81"/>
        <end position="99"/>
    </location>
</feature>
<keyword evidence="1" id="KW-0472">Membrane</keyword>
<keyword evidence="1" id="KW-1133">Transmembrane helix</keyword>
<accession>A0A432ZHL1</accession>
<dbReference type="AlphaFoldDB" id="A0A432ZHL1"/>
<feature type="transmembrane region" description="Helical" evidence="1">
    <location>
        <begin position="119"/>
        <end position="143"/>
    </location>
</feature>
<feature type="transmembrane region" description="Helical" evidence="1">
    <location>
        <begin position="50"/>
        <end position="69"/>
    </location>
</feature>
<protein>
    <submittedName>
        <fullName evidence="2">Uncharacterized protein</fullName>
    </submittedName>
</protein>
<keyword evidence="3" id="KW-1185">Reference proteome</keyword>
<sequence>MKRSFWIALLASFVLVNEYLATWLLAVFVGDLDMQQAYAKTFKFASFDSYIFTASFRAIPYIALALLAAKSKLSLSANGQLNLWLMLIALAGFHLYGYWGMQYTLFTPDSASSTSALAVIFIPIWALVLGSAGYALFHTVSLISQYFKRH</sequence>
<evidence type="ECO:0000256" key="1">
    <source>
        <dbReference type="SAM" id="Phobius"/>
    </source>
</evidence>
<dbReference type="Proteomes" id="UP000287908">
    <property type="component" value="Unassembled WGS sequence"/>
</dbReference>
<comment type="caution">
    <text evidence="2">The sequence shown here is derived from an EMBL/GenBank/DDBJ whole genome shotgun (WGS) entry which is preliminary data.</text>
</comment>
<evidence type="ECO:0000313" key="2">
    <source>
        <dbReference type="EMBL" id="RUO77374.1"/>
    </source>
</evidence>